<evidence type="ECO:0000256" key="2">
    <source>
        <dbReference type="ARBA" id="ARBA00022517"/>
    </source>
</evidence>
<keyword evidence="2 5" id="KW-0690">Ribosome biogenesis</keyword>
<gene>
    <name evidence="5" type="primary">rimM</name>
    <name evidence="8" type="ORF">A2V91_00940</name>
</gene>
<dbReference type="GO" id="GO:0005840">
    <property type="term" value="C:ribosome"/>
    <property type="evidence" value="ECO:0007669"/>
    <property type="project" value="InterPro"/>
</dbReference>
<dbReference type="Gene3D" id="2.40.30.60">
    <property type="entry name" value="RimM"/>
    <property type="match status" value="1"/>
</dbReference>
<organism evidence="8 9">
    <name type="scientific">Candidatus Muproteobacteria bacterium RBG_16_64_10</name>
    <dbReference type="NCBI Taxonomy" id="1817757"/>
    <lineage>
        <taxon>Bacteria</taxon>
        <taxon>Pseudomonadati</taxon>
        <taxon>Pseudomonadota</taxon>
        <taxon>Candidatus Muproteobacteria</taxon>
    </lineage>
</organism>
<evidence type="ECO:0000256" key="5">
    <source>
        <dbReference type="HAMAP-Rule" id="MF_00014"/>
    </source>
</evidence>
<dbReference type="Gene3D" id="2.30.30.240">
    <property type="entry name" value="PRC-barrel domain"/>
    <property type="match status" value="1"/>
</dbReference>
<name>A0A1F6T649_9PROT</name>
<dbReference type="InterPro" id="IPR011961">
    <property type="entry name" value="RimM"/>
</dbReference>
<dbReference type="AlphaFoldDB" id="A0A1F6T649"/>
<comment type="subunit">
    <text evidence="5">Binds ribosomal protein uS19.</text>
</comment>
<keyword evidence="1 5" id="KW-0963">Cytoplasm</keyword>
<dbReference type="SUPFAM" id="SSF50447">
    <property type="entry name" value="Translation proteins"/>
    <property type="match status" value="1"/>
</dbReference>
<dbReference type="GO" id="GO:0005737">
    <property type="term" value="C:cytoplasm"/>
    <property type="evidence" value="ECO:0007669"/>
    <property type="project" value="UniProtKB-SubCell"/>
</dbReference>
<dbReference type="GO" id="GO:0006364">
    <property type="term" value="P:rRNA processing"/>
    <property type="evidence" value="ECO:0007669"/>
    <property type="project" value="UniProtKB-UniRule"/>
</dbReference>
<evidence type="ECO:0000313" key="8">
    <source>
        <dbReference type="EMBL" id="OGI40607.1"/>
    </source>
</evidence>
<evidence type="ECO:0000256" key="3">
    <source>
        <dbReference type="ARBA" id="ARBA00022552"/>
    </source>
</evidence>
<dbReference type="HAMAP" id="MF_00014">
    <property type="entry name" value="Ribosome_mat_RimM"/>
    <property type="match status" value="1"/>
</dbReference>
<evidence type="ECO:0000313" key="9">
    <source>
        <dbReference type="Proteomes" id="UP000179334"/>
    </source>
</evidence>
<feature type="domain" description="Ribosome maturation factor RimM PRC barrel" evidence="7">
    <location>
        <begin position="95"/>
        <end position="158"/>
    </location>
</feature>
<dbReference type="InterPro" id="IPR009000">
    <property type="entry name" value="Transl_B-barrel_sf"/>
</dbReference>
<comment type="subcellular location">
    <subcellularLocation>
        <location evidence="5">Cytoplasm</location>
    </subcellularLocation>
</comment>
<comment type="function">
    <text evidence="5">An accessory protein needed during the final step in the assembly of 30S ribosomal subunit, possibly for assembly of the head region. Essential for efficient processing of 16S rRNA. May be needed both before and after RbfA during the maturation of 16S rRNA. It has affinity for free ribosomal 30S subunits but not for 70S ribosomes.</text>
</comment>
<dbReference type="InterPro" id="IPR011033">
    <property type="entry name" value="PRC_barrel-like_sf"/>
</dbReference>
<evidence type="ECO:0000259" key="7">
    <source>
        <dbReference type="Pfam" id="PF24986"/>
    </source>
</evidence>
<dbReference type="PANTHER" id="PTHR33692">
    <property type="entry name" value="RIBOSOME MATURATION FACTOR RIMM"/>
    <property type="match status" value="1"/>
</dbReference>
<evidence type="ECO:0000259" key="6">
    <source>
        <dbReference type="Pfam" id="PF01782"/>
    </source>
</evidence>
<dbReference type="Pfam" id="PF01782">
    <property type="entry name" value="RimM"/>
    <property type="match status" value="1"/>
</dbReference>
<dbReference type="InterPro" id="IPR002676">
    <property type="entry name" value="RimM_N"/>
</dbReference>
<dbReference type="Proteomes" id="UP000179334">
    <property type="component" value="Unassembled WGS sequence"/>
</dbReference>
<dbReference type="SUPFAM" id="SSF50346">
    <property type="entry name" value="PRC-barrel domain"/>
    <property type="match status" value="1"/>
</dbReference>
<dbReference type="NCBIfam" id="TIGR02273">
    <property type="entry name" value="16S_RimM"/>
    <property type="match status" value="1"/>
</dbReference>
<dbReference type="GO" id="GO:0042274">
    <property type="term" value="P:ribosomal small subunit biogenesis"/>
    <property type="evidence" value="ECO:0007669"/>
    <property type="project" value="UniProtKB-UniRule"/>
</dbReference>
<dbReference type="PANTHER" id="PTHR33692:SF1">
    <property type="entry name" value="RIBOSOME MATURATION FACTOR RIMM"/>
    <property type="match status" value="1"/>
</dbReference>
<feature type="domain" description="RimM N-terminal" evidence="6">
    <location>
        <begin position="3"/>
        <end position="83"/>
    </location>
</feature>
<dbReference type="InterPro" id="IPR056792">
    <property type="entry name" value="PRC_RimM"/>
</dbReference>
<accession>A0A1F6T649</accession>
<dbReference type="GO" id="GO:0043022">
    <property type="term" value="F:ribosome binding"/>
    <property type="evidence" value="ECO:0007669"/>
    <property type="project" value="InterPro"/>
</dbReference>
<comment type="similarity">
    <text evidence="5">Belongs to the RimM family.</text>
</comment>
<reference evidence="8 9" key="1">
    <citation type="journal article" date="2016" name="Nat. Commun.">
        <title>Thousands of microbial genomes shed light on interconnected biogeochemical processes in an aquifer system.</title>
        <authorList>
            <person name="Anantharaman K."/>
            <person name="Brown C.T."/>
            <person name="Hug L.A."/>
            <person name="Sharon I."/>
            <person name="Castelle C.J."/>
            <person name="Probst A.J."/>
            <person name="Thomas B.C."/>
            <person name="Singh A."/>
            <person name="Wilkins M.J."/>
            <person name="Karaoz U."/>
            <person name="Brodie E.L."/>
            <person name="Williams K.H."/>
            <person name="Hubbard S.S."/>
            <person name="Banfield J.F."/>
        </authorList>
    </citation>
    <scope>NUCLEOTIDE SEQUENCE [LARGE SCALE GENOMIC DNA]</scope>
</reference>
<evidence type="ECO:0000256" key="1">
    <source>
        <dbReference type="ARBA" id="ARBA00022490"/>
    </source>
</evidence>
<keyword evidence="3 5" id="KW-0698">rRNA processing</keyword>
<proteinExistence type="inferred from homology"/>
<dbReference type="InterPro" id="IPR036976">
    <property type="entry name" value="RimM_N_sf"/>
</dbReference>
<evidence type="ECO:0000256" key="4">
    <source>
        <dbReference type="ARBA" id="ARBA00023186"/>
    </source>
</evidence>
<protein>
    <recommendedName>
        <fullName evidence="5">Ribosome maturation factor RimM</fullName>
    </recommendedName>
</protein>
<keyword evidence="4 5" id="KW-0143">Chaperone</keyword>
<dbReference type="EMBL" id="MFSR01000021">
    <property type="protein sequence ID" value="OGI40607.1"/>
    <property type="molecule type" value="Genomic_DNA"/>
</dbReference>
<sequence>MTLGRIVGLYGVRGWVKVHSHTRPPAEILKYSAWRIGSNDEYRELALAESRPHGKAIVARFEGYTDREQAAELVGSDIAVSVSQLPPPGKGEYYWAQLEGLKVVNLAGQELGVVSHLIETGANDVLVVKGERERLIPYTTDVIRDVDLDGGVLRVDWDTEF</sequence>
<comment type="domain">
    <text evidence="5">The PRC barrel domain binds ribosomal protein uS19.</text>
</comment>
<comment type="caution">
    <text evidence="8">The sequence shown here is derived from an EMBL/GenBank/DDBJ whole genome shotgun (WGS) entry which is preliminary data.</text>
</comment>
<dbReference type="Pfam" id="PF24986">
    <property type="entry name" value="PRC_RimM"/>
    <property type="match status" value="1"/>
</dbReference>